<keyword evidence="2" id="KW-1185">Reference proteome</keyword>
<reference evidence="1 2" key="1">
    <citation type="submission" date="2020-08" db="EMBL/GenBank/DDBJ databases">
        <title>Genomic Encyclopedia of Type Strains, Phase IV (KMG-IV): sequencing the most valuable type-strain genomes for metagenomic binning, comparative biology and taxonomic classification.</title>
        <authorList>
            <person name="Goeker M."/>
        </authorList>
    </citation>
    <scope>NUCLEOTIDE SEQUENCE [LARGE SCALE GENOMIC DNA]</scope>
    <source>
        <strain evidence="1 2">DSM 18233</strain>
    </source>
</reference>
<dbReference type="Proteomes" id="UP000543030">
    <property type="component" value="Unassembled WGS sequence"/>
</dbReference>
<organism evidence="1 2">
    <name type="scientific">Silvimonas terrae</name>
    <dbReference type="NCBI Taxonomy" id="300266"/>
    <lineage>
        <taxon>Bacteria</taxon>
        <taxon>Pseudomonadati</taxon>
        <taxon>Pseudomonadota</taxon>
        <taxon>Betaproteobacteria</taxon>
        <taxon>Neisseriales</taxon>
        <taxon>Chitinibacteraceae</taxon>
        <taxon>Silvimonas</taxon>
    </lineage>
</organism>
<evidence type="ECO:0000313" key="1">
    <source>
        <dbReference type="EMBL" id="MBB5192867.1"/>
    </source>
</evidence>
<dbReference type="AlphaFoldDB" id="A0A840RID7"/>
<sequence length="49" mass="5267">MNQVSASARRQAARPAIDTICAVCPFPPVNAGVSIAFFLRCRKICAFVV</sequence>
<proteinExistence type="predicted"/>
<comment type="caution">
    <text evidence="1">The sequence shown here is derived from an EMBL/GenBank/DDBJ whole genome shotgun (WGS) entry which is preliminary data.</text>
</comment>
<evidence type="ECO:0000313" key="2">
    <source>
        <dbReference type="Proteomes" id="UP000543030"/>
    </source>
</evidence>
<name>A0A840RID7_9NEIS</name>
<accession>A0A840RID7</accession>
<protein>
    <submittedName>
        <fullName evidence="1">Uncharacterized protein</fullName>
    </submittedName>
</protein>
<dbReference type="EMBL" id="JACHHN010000008">
    <property type="protein sequence ID" value="MBB5192867.1"/>
    <property type="molecule type" value="Genomic_DNA"/>
</dbReference>
<gene>
    <name evidence="1" type="ORF">HNQ50_003621</name>
</gene>